<dbReference type="STRING" id="1611254.A0A2G5SX08"/>
<feature type="domain" description="Ig-like" evidence="3">
    <location>
        <begin position="50"/>
        <end position="149"/>
    </location>
</feature>
<name>A0A2G5SX08_9PELO</name>
<comment type="caution">
    <text evidence="4">The sequence shown here is derived from an EMBL/GenBank/DDBJ whole genome shotgun (WGS) entry which is preliminary data.</text>
</comment>
<feature type="domain" description="Ig-like" evidence="3">
    <location>
        <begin position="151"/>
        <end position="339"/>
    </location>
</feature>
<keyword evidence="1" id="KW-0677">Repeat</keyword>
<evidence type="ECO:0000256" key="2">
    <source>
        <dbReference type="ARBA" id="ARBA00023157"/>
    </source>
</evidence>
<dbReference type="PANTHER" id="PTHR13817:SF73">
    <property type="entry name" value="FIBRONECTIN TYPE-III DOMAIN-CONTAINING PROTEIN"/>
    <property type="match status" value="1"/>
</dbReference>
<evidence type="ECO:0000313" key="5">
    <source>
        <dbReference type="Proteomes" id="UP000230233"/>
    </source>
</evidence>
<dbReference type="OrthoDB" id="504170at2759"/>
<dbReference type="AlphaFoldDB" id="A0A2G5SX08"/>
<dbReference type="PANTHER" id="PTHR13817">
    <property type="entry name" value="TITIN"/>
    <property type="match status" value="1"/>
</dbReference>
<evidence type="ECO:0000256" key="1">
    <source>
        <dbReference type="ARBA" id="ARBA00022737"/>
    </source>
</evidence>
<protein>
    <recommendedName>
        <fullName evidence="3">Ig-like domain-containing protein</fullName>
    </recommendedName>
</protein>
<dbReference type="InterPro" id="IPR036179">
    <property type="entry name" value="Ig-like_dom_sf"/>
</dbReference>
<gene>
    <name evidence="4" type="primary">Cnig_chr_X.g24954</name>
    <name evidence="4" type="ORF">B9Z55_024954</name>
</gene>
<dbReference type="SUPFAM" id="SSF48726">
    <property type="entry name" value="Immunoglobulin"/>
    <property type="match status" value="3"/>
</dbReference>
<dbReference type="EMBL" id="PDUG01000006">
    <property type="protein sequence ID" value="PIC19381.1"/>
    <property type="molecule type" value="Genomic_DNA"/>
</dbReference>
<dbReference type="InterPro" id="IPR013098">
    <property type="entry name" value="Ig_I-set"/>
</dbReference>
<dbReference type="SMART" id="SM00409">
    <property type="entry name" value="IG"/>
    <property type="match status" value="3"/>
</dbReference>
<dbReference type="InterPro" id="IPR050964">
    <property type="entry name" value="Striated_Muscle_Regulatory"/>
</dbReference>
<dbReference type="Pfam" id="PF07679">
    <property type="entry name" value="I-set"/>
    <property type="match status" value="1"/>
</dbReference>
<reference evidence="5" key="1">
    <citation type="submission" date="2017-10" db="EMBL/GenBank/DDBJ databases">
        <title>Rapid genome shrinkage in a self-fertile nematode reveals novel sperm competition proteins.</title>
        <authorList>
            <person name="Yin D."/>
            <person name="Schwarz E.M."/>
            <person name="Thomas C.G."/>
            <person name="Felde R.L."/>
            <person name="Korf I.F."/>
            <person name="Cutter A.D."/>
            <person name="Schartner C.M."/>
            <person name="Ralston E.J."/>
            <person name="Meyer B.J."/>
            <person name="Haag E.S."/>
        </authorList>
    </citation>
    <scope>NUCLEOTIDE SEQUENCE [LARGE SCALE GENOMIC DNA]</scope>
    <source>
        <strain evidence="5">JU1422</strain>
    </source>
</reference>
<accession>A0A2G5SX08</accession>
<dbReference type="Gene3D" id="2.60.40.10">
    <property type="entry name" value="Immunoglobulins"/>
    <property type="match status" value="4"/>
</dbReference>
<organism evidence="4 5">
    <name type="scientific">Caenorhabditis nigoni</name>
    <dbReference type="NCBI Taxonomy" id="1611254"/>
    <lineage>
        <taxon>Eukaryota</taxon>
        <taxon>Metazoa</taxon>
        <taxon>Ecdysozoa</taxon>
        <taxon>Nematoda</taxon>
        <taxon>Chromadorea</taxon>
        <taxon>Rhabditida</taxon>
        <taxon>Rhabditina</taxon>
        <taxon>Rhabditomorpha</taxon>
        <taxon>Rhabditoidea</taxon>
        <taxon>Rhabditidae</taxon>
        <taxon>Peloderinae</taxon>
        <taxon>Caenorhabditis</taxon>
    </lineage>
</organism>
<proteinExistence type="predicted"/>
<dbReference type="Proteomes" id="UP000230233">
    <property type="component" value="Chromosome X"/>
</dbReference>
<feature type="domain" description="Ig-like" evidence="3">
    <location>
        <begin position="349"/>
        <end position="446"/>
    </location>
</feature>
<keyword evidence="5" id="KW-1185">Reference proteome</keyword>
<keyword evidence="2" id="KW-1015">Disulfide bond</keyword>
<evidence type="ECO:0000313" key="4">
    <source>
        <dbReference type="EMBL" id="PIC19381.1"/>
    </source>
</evidence>
<dbReference type="PROSITE" id="PS50835">
    <property type="entry name" value="IG_LIKE"/>
    <property type="match status" value="3"/>
</dbReference>
<dbReference type="InterPro" id="IPR013783">
    <property type="entry name" value="Ig-like_fold"/>
</dbReference>
<dbReference type="InterPro" id="IPR007110">
    <property type="entry name" value="Ig-like_dom"/>
</dbReference>
<evidence type="ECO:0000259" key="3">
    <source>
        <dbReference type="PROSITE" id="PS50835"/>
    </source>
</evidence>
<dbReference type="InterPro" id="IPR003599">
    <property type="entry name" value="Ig_sub"/>
</dbReference>
<sequence>MQTSIQKARIGIVGIGNQNPNIPATESKKYAEMEKLLEMEEKQCKKIQPPTFVVQPSISIDGNCQTLGFCTTSCLKPTFVWKKLVEGGAKKKIVNSDRIQIVWEFLTRETRKVFWLGLKIKEPTIEDVGQYICTVRNKSGKLYATFNVDVPLFTEKPQNRKVMPDGKAPHFPRQPVTRKYYDESLELECFVDANPTPQVKWYHDNNLVNTDAGAYRCAIVNPHGKANANFTVELAGFSLPIFVEKPHISSRNDVDVRVMVMEFRAKSILEPTFMWQKLVGGGAEEIIAGSDRIKAVKKLEAGNVYYSALEINEPTGDKDAGQYICTVENESGTLTATFTPMFELPEGHPLFTRQPQLLQQTTSGGERAICLDVGYSAGINTQVTWISPKSEKMKESSRIKFKTNDEGSGNFTVQLELTKYTVKDSGTYTCLIKNDAGEIRFEQTLNIWGPLDDDANDGEN</sequence>